<gene>
    <name evidence="2" type="ORF">BAMA_05360</name>
</gene>
<keyword evidence="1" id="KW-0812">Transmembrane</keyword>
<accession>A0A073JW15</accession>
<dbReference type="Proteomes" id="UP000027822">
    <property type="component" value="Unassembled WGS sequence"/>
</dbReference>
<name>A0A073JW15_9BACI</name>
<reference evidence="2 3" key="1">
    <citation type="submission" date="2014-06" db="EMBL/GenBank/DDBJ databases">
        <title>Draft genome sequence of Bacillus manliponensis JCM 15802 (MCCC 1A00708).</title>
        <authorList>
            <person name="Lai Q."/>
            <person name="Liu Y."/>
            <person name="Shao Z."/>
        </authorList>
    </citation>
    <scope>NUCLEOTIDE SEQUENCE [LARGE SCALE GENOMIC DNA]</scope>
    <source>
        <strain evidence="2 3">JCM 15802</strain>
    </source>
</reference>
<evidence type="ECO:0000313" key="3">
    <source>
        <dbReference type="Proteomes" id="UP000027822"/>
    </source>
</evidence>
<keyword evidence="1" id="KW-0472">Membrane</keyword>
<keyword evidence="3" id="KW-1185">Reference proteome</keyword>
<evidence type="ECO:0000313" key="2">
    <source>
        <dbReference type="EMBL" id="KEK18450.1"/>
    </source>
</evidence>
<protein>
    <submittedName>
        <fullName evidence="2">Uncharacterized protein</fullName>
    </submittedName>
</protein>
<comment type="caution">
    <text evidence="2">The sequence shown here is derived from an EMBL/GenBank/DDBJ whole genome shotgun (WGS) entry which is preliminary data.</text>
</comment>
<feature type="transmembrane region" description="Helical" evidence="1">
    <location>
        <begin position="7"/>
        <end position="25"/>
    </location>
</feature>
<organism evidence="2 3">
    <name type="scientific">Bacillus manliponensis</name>
    <dbReference type="NCBI Taxonomy" id="574376"/>
    <lineage>
        <taxon>Bacteria</taxon>
        <taxon>Bacillati</taxon>
        <taxon>Bacillota</taxon>
        <taxon>Bacilli</taxon>
        <taxon>Bacillales</taxon>
        <taxon>Bacillaceae</taxon>
        <taxon>Bacillus</taxon>
        <taxon>Bacillus cereus group</taxon>
    </lineage>
</organism>
<dbReference type="EMBL" id="JOTN01000014">
    <property type="protein sequence ID" value="KEK18450.1"/>
    <property type="molecule type" value="Genomic_DNA"/>
</dbReference>
<dbReference type="STRING" id="574376.BAMA_05360"/>
<sequence length="59" mass="6463">MIGKYKGLIIATIAAIVYVVTELYLTDLEYMYRTGIKFLAMVAFVIGGIIVADVKSSSK</sequence>
<keyword evidence="1" id="KW-1133">Transmembrane helix</keyword>
<feature type="transmembrane region" description="Helical" evidence="1">
    <location>
        <begin position="31"/>
        <end position="52"/>
    </location>
</feature>
<dbReference type="AlphaFoldDB" id="A0A073JW15"/>
<evidence type="ECO:0000256" key="1">
    <source>
        <dbReference type="SAM" id="Phobius"/>
    </source>
</evidence>
<dbReference type="RefSeq" id="WP_034640954.1">
    <property type="nucleotide sequence ID" value="NZ_CBCSJC010000006.1"/>
</dbReference>
<proteinExistence type="predicted"/>